<comment type="pathway">
    <text evidence="10">One-carbon metabolism; tetrahydrofolate interconversion.</text>
</comment>
<dbReference type="InterPro" id="IPR015422">
    <property type="entry name" value="PyrdxlP-dep_Trfase_small"/>
</dbReference>
<comment type="function">
    <text evidence="9">Catalyzes the reversible interconversion of serine and glycine with tetrahydrofolate (THF) serving as the one-carbon carrier. This reaction serves as the major source of one-carbon groups required for the biosynthesis of purines, thymidylate, methionine, and other important biomolecules. Also exhibits THF-independent aldolase activity toward beta-hydroxyamino acids, producing glycine and aldehydes, via a retro-aldol mechanism. Thus, is able to catalyze the cleavage of L-allo-threonine.</text>
</comment>
<dbReference type="GO" id="GO:0035999">
    <property type="term" value="P:tetrahydrofolate interconversion"/>
    <property type="evidence" value="ECO:0007669"/>
    <property type="project" value="UniProtKB-UniRule"/>
</dbReference>
<feature type="site" description="Plays an important role in substrate specificity" evidence="10">
    <location>
        <position position="230"/>
    </location>
</feature>
<evidence type="ECO:0000256" key="3">
    <source>
        <dbReference type="ARBA" id="ARBA00006376"/>
    </source>
</evidence>
<comment type="similarity">
    <text evidence="3 10">Belongs to the SHMT family.</text>
</comment>
<comment type="catalytic activity">
    <reaction evidence="10">
        <text>(6R)-5,10-methylene-5,6,7,8-tetrahydrofolate + glycine + H2O = (6S)-5,6,7,8-tetrahydrofolate + L-serine</text>
        <dbReference type="Rhea" id="RHEA:15481"/>
        <dbReference type="ChEBI" id="CHEBI:15377"/>
        <dbReference type="ChEBI" id="CHEBI:15636"/>
        <dbReference type="ChEBI" id="CHEBI:33384"/>
        <dbReference type="ChEBI" id="CHEBI:57305"/>
        <dbReference type="ChEBI" id="CHEBI:57453"/>
        <dbReference type="EC" id="2.1.2.1"/>
    </reaction>
</comment>
<dbReference type="UniPathway" id="UPA00193"/>
<dbReference type="GO" id="GO:0030170">
    <property type="term" value="F:pyridoxal phosphate binding"/>
    <property type="evidence" value="ECO:0007669"/>
    <property type="project" value="UniProtKB-UniRule"/>
</dbReference>
<gene>
    <name evidence="10" type="primary">glyA</name>
    <name evidence="13" type="ORF">FXF68_04090</name>
</gene>
<comment type="caution">
    <text evidence="13">The sequence shown here is derived from an EMBL/GenBank/DDBJ whole genome shotgun (WGS) entry which is preliminary data.</text>
</comment>
<dbReference type="EMBL" id="VSRQ01000001">
    <property type="protein sequence ID" value="TYK53613.1"/>
    <property type="molecule type" value="Genomic_DNA"/>
</dbReference>
<evidence type="ECO:0000256" key="7">
    <source>
        <dbReference type="ARBA" id="ARBA00022679"/>
    </source>
</evidence>
<name>A0A5D3FZJ6_9ACTN</name>
<evidence type="ECO:0000256" key="9">
    <source>
        <dbReference type="ARBA" id="ARBA00054606"/>
    </source>
</evidence>
<dbReference type="Gene3D" id="3.90.1150.10">
    <property type="entry name" value="Aspartate Aminotransferase, domain 1"/>
    <property type="match status" value="1"/>
</dbReference>
<evidence type="ECO:0000256" key="2">
    <source>
        <dbReference type="ARBA" id="ARBA00004496"/>
    </source>
</evidence>
<evidence type="ECO:0000256" key="8">
    <source>
        <dbReference type="ARBA" id="ARBA00022898"/>
    </source>
</evidence>
<dbReference type="SUPFAM" id="SSF53383">
    <property type="entry name" value="PLP-dependent transferases"/>
    <property type="match status" value="1"/>
</dbReference>
<dbReference type="AlphaFoldDB" id="A0A5D3FZJ6"/>
<evidence type="ECO:0000256" key="6">
    <source>
        <dbReference type="ARBA" id="ARBA00022563"/>
    </source>
</evidence>
<dbReference type="PANTHER" id="PTHR11680:SF35">
    <property type="entry name" value="SERINE HYDROXYMETHYLTRANSFERASE 1"/>
    <property type="match status" value="1"/>
</dbReference>
<sequence length="420" mass="44423">MTVGLNDPLAAADPEVAAAVAAELRRQQSTLEMIASENFAPVAVLEAQGSVLTNKYAEGYPGRRYYGGCEHVDVTEQLAIDRAKALFGAEHANVQPHSGAQANTAVYFALLQHGDTILGLDLAHGGHLTHGMRLNYSGKVLNVVPYHVRAEDGLVDMDEVATLAEEHRPKMIVAGWSAYPRQLDFAKFREVADSVGALLMVDMAHFAGLVAAGLHPSPVPHADIVTTTTHKTLGGPRGGLILAREEYAKKINSAVFPGMQGGPLEHVIAAKAVALKVAASDEFKARQERTVEGAKLLAERLLAEDAAKAGVKVLTGGTDVHLVLVDLVDSELTGRDAEDRLHDIGITVNRNAVPNDPRPPMVTSGLRIGTPALATRGFTAADFAEVADVIALALQPSFDRAALAARVSALAAAHPLYPDL</sequence>
<evidence type="ECO:0000256" key="5">
    <source>
        <dbReference type="ARBA" id="ARBA00022490"/>
    </source>
</evidence>
<feature type="modified residue" description="N6-(pyridoxal phosphate)lysine" evidence="10 11">
    <location>
        <position position="231"/>
    </location>
</feature>
<comment type="caution">
    <text evidence="10">Lacks conserved residue(s) required for the propagation of feature annotation.</text>
</comment>
<feature type="binding site" evidence="10">
    <location>
        <position position="122"/>
    </location>
    <ligand>
        <name>(6S)-5,6,7,8-tetrahydrofolate</name>
        <dbReference type="ChEBI" id="CHEBI:57453"/>
    </ligand>
</feature>
<dbReference type="UniPathway" id="UPA00288">
    <property type="reaction ID" value="UER01023"/>
</dbReference>
<dbReference type="GO" id="GO:0032259">
    <property type="term" value="P:methylation"/>
    <property type="evidence" value="ECO:0007669"/>
    <property type="project" value="UniProtKB-KW"/>
</dbReference>
<dbReference type="NCBIfam" id="NF000586">
    <property type="entry name" value="PRK00011.1"/>
    <property type="match status" value="1"/>
</dbReference>
<keyword evidence="6 10" id="KW-0554">One-carbon metabolism</keyword>
<keyword evidence="5 10" id="KW-0963">Cytoplasm</keyword>
<dbReference type="HAMAP" id="MF_00051">
    <property type="entry name" value="SHMT"/>
    <property type="match status" value="1"/>
</dbReference>
<dbReference type="GO" id="GO:0008168">
    <property type="term" value="F:methyltransferase activity"/>
    <property type="evidence" value="ECO:0007669"/>
    <property type="project" value="UniProtKB-KW"/>
</dbReference>
<feature type="binding site" evidence="10">
    <location>
        <position position="245"/>
    </location>
    <ligand>
        <name>(6S)-5,6,7,8-tetrahydrofolate</name>
        <dbReference type="ChEBI" id="CHEBI:57453"/>
    </ligand>
</feature>
<evidence type="ECO:0000313" key="13">
    <source>
        <dbReference type="EMBL" id="TYK53613.1"/>
    </source>
</evidence>
<dbReference type="InterPro" id="IPR015421">
    <property type="entry name" value="PyrdxlP-dep_Trfase_major"/>
</dbReference>
<keyword evidence="10" id="KW-0028">Amino-acid biosynthesis</keyword>
<organism evidence="13 14">
    <name type="scientific">Actinomadura decatromicini</name>
    <dbReference type="NCBI Taxonomy" id="2604572"/>
    <lineage>
        <taxon>Bacteria</taxon>
        <taxon>Bacillati</taxon>
        <taxon>Actinomycetota</taxon>
        <taxon>Actinomycetes</taxon>
        <taxon>Streptosporangiales</taxon>
        <taxon>Thermomonosporaceae</taxon>
        <taxon>Actinomadura</taxon>
    </lineage>
</organism>
<feature type="domain" description="Serine hydroxymethyltransferase-like" evidence="12">
    <location>
        <begin position="10"/>
        <end position="390"/>
    </location>
</feature>
<accession>A0A5D3FZJ6</accession>
<dbReference type="FunFam" id="3.40.640.10:FF:000001">
    <property type="entry name" value="Serine hydroxymethyltransferase"/>
    <property type="match status" value="1"/>
</dbReference>
<keyword evidence="8 10" id="KW-0663">Pyridoxal phosphate</keyword>
<dbReference type="GO" id="GO:0004372">
    <property type="term" value="F:glycine hydroxymethyltransferase activity"/>
    <property type="evidence" value="ECO:0007669"/>
    <property type="project" value="UniProtKB-UniRule"/>
</dbReference>
<feature type="binding site" evidence="10">
    <location>
        <begin position="126"/>
        <end position="128"/>
    </location>
    <ligand>
        <name>(6S)-5,6,7,8-tetrahydrofolate</name>
        <dbReference type="ChEBI" id="CHEBI:57453"/>
    </ligand>
</feature>
<evidence type="ECO:0000256" key="10">
    <source>
        <dbReference type="HAMAP-Rule" id="MF_00051"/>
    </source>
</evidence>
<comment type="subcellular location">
    <subcellularLocation>
        <location evidence="2 10">Cytoplasm</location>
    </subcellularLocation>
</comment>
<comment type="subunit">
    <text evidence="4 10">Homodimer.</text>
</comment>
<evidence type="ECO:0000256" key="4">
    <source>
        <dbReference type="ARBA" id="ARBA00011738"/>
    </source>
</evidence>
<keyword evidence="14" id="KW-1185">Reference proteome</keyword>
<dbReference type="EC" id="2.1.2.1" evidence="10"/>
<keyword evidence="7 10" id="KW-0808">Transferase</keyword>
<dbReference type="InterPro" id="IPR015424">
    <property type="entry name" value="PyrdxlP-dep_Trfase"/>
</dbReference>
<keyword evidence="13" id="KW-0489">Methyltransferase</keyword>
<dbReference type="PANTHER" id="PTHR11680">
    <property type="entry name" value="SERINE HYDROXYMETHYLTRANSFERASE"/>
    <property type="match status" value="1"/>
</dbReference>
<evidence type="ECO:0000256" key="1">
    <source>
        <dbReference type="ARBA" id="ARBA00001933"/>
    </source>
</evidence>
<comment type="pathway">
    <text evidence="10">Amino-acid biosynthesis; glycine biosynthesis; glycine from L-serine: step 1/1.</text>
</comment>
<dbReference type="Gene3D" id="3.40.640.10">
    <property type="entry name" value="Type I PLP-dependent aspartate aminotransferase-like (Major domain)"/>
    <property type="match status" value="1"/>
</dbReference>
<reference evidence="13 14" key="1">
    <citation type="submission" date="2019-08" db="EMBL/GenBank/DDBJ databases">
        <title>Actinomadura sp. nov. CYP1-5 isolated from mountain soil.</title>
        <authorList>
            <person name="Songsumanus A."/>
            <person name="Kuncharoen N."/>
            <person name="Kudo T."/>
            <person name="Yuki M."/>
            <person name="Igarashi Y."/>
            <person name="Tanasupawat S."/>
        </authorList>
    </citation>
    <scope>NUCLEOTIDE SEQUENCE [LARGE SCALE GENOMIC DNA]</scope>
    <source>
        <strain evidence="13 14">CYP1-5</strain>
    </source>
</reference>
<dbReference type="InterPro" id="IPR039429">
    <property type="entry name" value="SHMT-like_dom"/>
</dbReference>
<dbReference type="GO" id="GO:0019264">
    <property type="term" value="P:glycine biosynthetic process from serine"/>
    <property type="evidence" value="ECO:0007669"/>
    <property type="project" value="UniProtKB-UniRule"/>
</dbReference>
<comment type="cofactor">
    <cofactor evidence="1 10 11">
        <name>pyridoxal 5'-phosphate</name>
        <dbReference type="ChEBI" id="CHEBI:597326"/>
    </cofactor>
</comment>
<evidence type="ECO:0000259" key="12">
    <source>
        <dbReference type="Pfam" id="PF00464"/>
    </source>
</evidence>
<dbReference type="InterPro" id="IPR049943">
    <property type="entry name" value="Ser_HO-MeTrfase-like"/>
</dbReference>
<dbReference type="Pfam" id="PF00464">
    <property type="entry name" value="SHMT"/>
    <property type="match status" value="1"/>
</dbReference>
<dbReference type="GO" id="GO:0042803">
    <property type="term" value="F:protein homodimerization activity"/>
    <property type="evidence" value="ECO:0007669"/>
    <property type="project" value="UniProtKB-ARBA"/>
</dbReference>
<dbReference type="PIRSF" id="PIRSF000412">
    <property type="entry name" value="SHMT"/>
    <property type="match status" value="1"/>
</dbReference>
<dbReference type="CDD" id="cd00378">
    <property type="entry name" value="SHMT"/>
    <property type="match status" value="1"/>
</dbReference>
<protein>
    <recommendedName>
        <fullName evidence="10">Serine hydroxymethyltransferase</fullName>
        <shortName evidence="10">SHMT</shortName>
        <shortName evidence="10">Serine methylase</shortName>
        <ecNumber evidence="10">2.1.2.1</ecNumber>
    </recommendedName>
</protein>
<dbReference type="Proteomes" id="UP000323505">
    <property type="component" value="Unassembled WGS sequence"/>
</dbReference>
<evidence type="ECO:0000313" key="14">
    <source>
        <dbReference type="Proteomes" id="UP000323505"/>
    </source>
</evidence>
<dbReference type="InterPro" id="IPR019798">
    <property type="entry name" value="Ser_HO-MeTrfase_PLP_BS"/>
</dbReference>
<proteinExistence type="inferred from homology"/>
<dbReference type="PROSITE" id="PS00096">
    <property type="entry name" value="SHMT"/>
    <property type="match status" value="1"/>
</dbReference>
<evidence type="ECO:0000256" key="11">
    <source>
        <dbReference type="PIRSR" id="PIRSR000412-50"/>
    </source>
</evidence>
<dbReference type="GO" id="GO:0005829">
    <property type="term" value="C:cytosol"/>
    <property type="evidence" value="ECO:0007669"/>
    <property type="project" value="TreeGrafter"/>
</dbReference>
<dbReference type="InterPro" id="IPR001085">
    <property type="entry name" value="Ser_HO-MeTrfase"/>
</dbReference>